<dbReference type="InParanoid" id="A0A672MQJ2"/>
<keyword evidence="2" id="KW-1185">Reference proteome</keyword>
<dbReference type="AlphaFoldDB" id="A0A672MQJ2"/>
<dbReference type="Ensembl" id="ENSSGRT00000043945.1">
    <property type="protein sequence ID" value="ENSSGRP00000040988.1"/>
    <property type="gene ID" value="ENSSGRG00000022330.1"/>
</dbReference>
<sequence>HTHHNSNKTINNRNDSGTSVPDRYSALLPLVRNLKLRMCLTDPANRKTALRVLWQAVARGDWRLEAPFPSVVWGTHLSFMLVRTCSKPCFALLCKVFTSTITLWCVASTRSAFLGVFQASLSQDVFKDLMLPERPALKKLELHCERSLKYTVPRVRRERERGSYLQDALSAATEKTVSTK</sequence>
<accession>A0A672MQJ2</accession>
<organism evidence="1 2">
    <name type="scientific">Sinocyclocheilus grahami</name>
    <name type="common">Dianchi golden-line fish</name>
    <name type="synonym">Barbus grahami</name>
    <dbReference type="NCBI Taxonomy" id="75366"/>
    <lineage>
        <taxon>Eukaryota</taxon>
        <taxon>Metazoa</taxon>
        <taxon>Chordata</taxon>
        <taxon>Craniata</taxon>
        <taxon>Vertebrata</taxon>
        <taxon>Euteleostomi</taxon>
        <taxon>Actinopterygii</taxon>
        <taxon>Neopterygii</taxon>
        <taxon>Teleostei</taxon>
        <taxon>Ostariophysi</taxon>
        <taxon>Cypriniformes</taxon>
        <taxon>Cyprinidae</taxon>
        <taxon>Cyprininae</taxon>
        <taxon>Sinocyclocheilus</taxon>
    </lineage>
</organism>
<evidence type="ECO:0000313" key="2">
    <source>
        <dbReference type="Proteomes" id="UP000472262"/>
    </source>
</evidence>
<reference evidence="1" key="2">
    <citation type="submission" date="2025-09" db="UniProtKB">
        <authorList>
            <consortium name="Ensembl"/>
        </authorList>
    </citation>
    <scope>IDENTIFICATION</scope>
</reference>
<name>A0A672MQJ2_SINGR</name>
<evidence type="ECO:0000313" key="1">
    <source>
        <dbReference type="Ensembl" id="ENSSGRP00000040988.1"/>
    </source>
</evidence>
<protein>
    <submittedName>
        <fullName evidence="1">Uncharacterized protein</fullName>
    </submittedName>
</protein>
<proteinExistence type="predicted"/>
<reference evidence="1" key="1">
    <citation type="submission" date="2025-08" db="UniProtKB">
        <authorList>
            <consortium name="Ensembl"/>
        </authorList>
    </citation>
    <scope>IDENTIFICATION</scope>
</reference>
<dbReference type="Proteomes" id="UP000472262">
    <property type="component" value="Unassembled WGS sequence"/>
</dbReference>